<feature type="chain" id="PRO_5046508235" description="DUF4139 domain-containing protein" evidence="1">
    <location>
        <begin position="25"/>
        <end position="468"/>
    </location>
</feature>
<feature type="signal peptide" evidence="1">
    <location>
        <begin position="1"/>
        <end position="24"/>
    </location>
</feature>
<keyword evidence="4" id="KW-1185">Reference proteome</keyword>
<name>A0ABT5YHV1_9PROT</name>
<accession>A0ABT5YHV1</accession>
<feature type="domain" description="DUF4139" evidence="2">
    <location>
        <begin position="184"/>
        <end position="467"/>
    </location>
</feature>
<evidence type="ECO:0000256" key="1">
    <source>
        <dbReference type="SAM" id="SignalP"/>
    </source>
</evidence>
<dbReference type="Pfam" id="PF13598">
    <property type="entry name" value="DUF4139"/>
    <property type="match status" value="1"/>
</dbReference>
<evidence type="ECO:0000259" key="2">
    <source>
        <dbReference type="Pfam" id="PF13598"/>
    </source>
</evidence>
<protein>
    <recommendedName>
        <fullName evidence="2">DUF4139 domain-containing protein</fullName>
    </recommendedName>
</protein>
<dbReference type="PANTHER" id="PTHR38075">
    <property type="entry name" value="DUF4139 DOMAIN-CONTAINING PROTEIN"/>
    <property type="match status" value="1"/>
</dbReference>
<gene>
    <name evidence="3" type="ORF">P2G67_00865</name>
</gene>
<dbReference type="Proteomes" id="UP001215503">
    <property type="component" value="Unassembled WGS sequence"/>
</dbReference>
<organism evidence="3 4">
    <name type="scientific">Aquibaculum arenosum</name>
    <dbReference type="NCBI Taxonomy" id="3032591"/>
    <lineage>
        <taxon>Bacteria</taxon>
        <taxon>Pseudomonadati</taxon>
        <taxon>Pseudomonadota</taxon>
        <taxon>Alphaproteobacteria</taxon>
        <taxon>Rhodospirillales</taxon>
        <taxon>Rhodovibrionaceae</taxon>
        <taxon>Aquibaculum</taxon>
    </lineage>
</organism>
<dbReference type="EMBL" id="JARHUD010000001">
    <property type="protein sequence ID" value="MDF2094521.1"/>
    <property type="molecule type" value="Genomic_DNA"/>
</dbReference>
<keyword evidence="1" id="KW-0732">Signal</keyword>
<dbReference type="InterPro" id="IPR037291">
    <property type="entry name" value="DUF4139"/>
</dbReference>
<dbReference type="RefSeq" id="WP_275819102.1">
    <property type="nucleotide sequence ID" value="NZ_JARHUD010000001.1"/>
</dbReference>
<evidence type="ECO:0000313" key="3">
    <source>
        <dbReference type="EMBL" id="MDF2094521.1"/>
    </source>
</evidence>
<evidence type="ECO:0000313" key="4">
    <source>
        <dbReference type="Proteomes" id="UP001215503"/>
    </source>
</evidence>
<dbReference type="PANTHER" id="PTHR38075:SF1">
    <property type="entry name" value="DUF4139 DOMAIN-CONTAINING PROTEIN"/>
    <property type="match status" value="1"/>
</dbReference>
<reference evidence="3 4" key="1">
    <citation type="submission" date="2023-03" db="EMBL/GenBank/DDBJ databases">
        <title>Fodinicurvata sp. CAU 1616 isolated from sea sendiment.</title>
        <authorList>
            <person name="Kim W."/>
        </authorList>
    </citation>
    <scope>NUCLEOTIDE SEQUENCE [LARGE SCALE GENOMIC DNA]</scope>
    <source>
        <strain evidence="3 4">CAU 1616</strain>
    </source>
</reference>
<sequence>MTKGAKLLCGTLAASLLAAAPLAAQERAVALQAQQGLSITLYQDDLALVHDNRWVPLVQGENRLAIAGVSDRLIGGSLALQAEEEGLRILEQSLLPADLTPHELLRRAVGQQVRLVTQDEEGGERSEAATLLSMAAGPVLRVGERIEIDPPGRIVLLDLPEGLHAEPQLGMAVQTESDGPQELAFAYLTRGLSWEADYVATLDAEEDRLMLEGWATLANDTQAPYRRAHLRLVAGSVAQSGPEVAPRSMMLQARAESAVAFDSMPAPEAASDRYLFDTGREVDLLPGERKRVGLFRQEGVAVERSYRFEGLVTAGGQERRGPVSAGLHLTFTNEGEPARPLPAGTLRVYEPVAEGPSLFAGETRISHTPVGGELALRLGEAFDVTATTRQTAFERLSDSSYETAGEVTIRNAKTEEVTVEVAGQLPQGARILEESAPHEAESVQRPVWTLSVPAEGETTLTYRVRVNR</sequence>
<proteinExistence type="predicted"/>
<comment type="caution">
    <text evidence="3">The sequence shown here is derived from an EMBL/GenBank/DDBJ whole genome shotgun (WGS) entry which is preliminary data.</text>
</comment>